<feature type="compositionally biased region" description="Basic and acidic residues" evidence="1">
    <location>
        <begin position="109"/>
        <end position="119"/>
    </location>
</feature>
<dbReference type="PANTHER" id="PTHR34046">
    <property type="entry name" value="OS06G0218800 PROTEIN"/>
    <property type="match status" value="1"/>
</dbReference>
<evidence type="ECO:0000256" key="1">
    <source>
        <dbReference type="SAM" id="MobiDB-lite"/>
    </source>
</evidence>
<dbReference type="Proteomes" id="UP000829196">
    <property type="component" value="Unassembled WGS sequence"/>
</dbReference>
<feature type="compositionally biased region" description="Low complexity" evidence="1">
    <location>
        <begin position="35"/>
        <end position="70"/>
    </location>
</feature>
<keyword evidence="3" id="KW-1185">Reference proteome</keyword>
<dbReference type="InterPro" id="IPR008004">
    <property type="entry name" value="OCTOPUS-like"/>
</dbReference>
<gene>
    <name evidence="2" type="ORF">KFK09_022201</name>
</gene>
<feature type="region of interest" description="Disordered" evidence="1">
    <location>
        <begin position="109"/>
        <end position="169"/>
    </location>
</feature>
<reference evidence="2" key="1">
    <citation type="journal article" date="2022" name="Front. Genet.">
        <title>Chromosome-Scale Assembly of the Dendrobium nobile Genome Provides Insights Into the Molecular Mechanism of the Biosynthesis of the Medicinal Active Ingredient of Dendrobium.</title>
        <authorList>
            <person name="Xu Q."/>
            <person name="Niu S.-C."/>
            <person name="Li K.-L."/>
            <person name="Zheng P.-J."/>
            <person name="Zhang X.-J."/>
            <person name="Jia Y."/>
            <person name="Liu Y."/>
            <person name="Niu Y.-X."/>
            <person name="Yu L.-H."/>
            <person name="Chen D.-F."/>
            <person name="Zhang G.-Q."/>
        </authorList>
    </citation>
    <scope>NUCLEOTIDE SEQUENCE</scope>
    <source>
        <tissue evidence="2">Leaf</tissue>
    </source>
</reference>
<evidence type="ECO:0000313" key="3">
    <source>
        <dbReference type="Proteomes" id="UP000829196"/>
    </source>
</evidence>
<sequence length="169" mass="18380">MGRPEKEGRCKKHPTHKNLNGVCPYCLRDKLANISGSSSSSTNNAGSSSSSASSTAYSSYDSDVSSSVASPPKQYEERSKKRIFQLLKGRKRTLKSSLSFSLSKEVEIRVSDKGKEEKRKSKNGAGKLWAKLVMGGKGKKNQGEGRSTLAHSMTVKESSSSSSKWTFFS</sequence>
<dbReference type="PANTHER" id="PTHR34046:SF19">
    <property type="entry name" value="RAPIDLY ELICITED PROTEIN, PUTATIVE-RELATED"/>
    <property type="match status" value="1"/>
</dbReference>
<comment type="caution">
    <text evidence="2">The sequence shown here is derived from an EMBL/GenBank/DDBJ whole genome shotgun (WGS) entry which is preliminary data.</text>
</comment>
<feature type="region of interest" description="Disordered" evidence="1">
    <location>
        <begin position="34"/>
        <end position="79"/>
    </location>
</feature>
<dbReference type="Pfam" id="PF05340">
    <property type="entry name" value="DUF740"/>
    <property type="match status" value="1"/>
</dbReference>
<dbReference type="AlphaFoldDB" id="A0A8T3AIK1"/>
<dbReference type="OrthoDB" id="688136at2759"/>
<dbReference type="EMBL" id="JAGYWB010000016">
    <property type="protein sequence ID" value="KAI0495894.1"/>
    <property type="molecule type" value="Genomic_DNA"/>
</dbReference>
<organism evidence="2 3">
    <name type="scientific">Dendrobium nobile</name>
    <name type="common">Orchid</name>
    <dbReference type="NCBI Taxonomy" id="94219"/>
    <lineage>
        <taxon>Eukaryota</taxon>
        <taxon>Viridiplantae</taxon>
        <taxon>Streptophyta</taxon>
        <taxon>Embryophyta</taxon>
        <taxon>Tracheophyta</taxon>
        <taxon>Spermatophyta</taxon>
        <taxon>Magnoliopsida</taxon>
        <taxon>Liliopsida</taxon>
        <taxon>Asparagales</taxon>
        <taxon>Orchidaceae</taxon>
        <taxon>Epidendroideae</taxon>
        <taxon>Malaxideae</taxon>
        <taxon>Dendrobiinae</taxon>
        <taxon>Dendrobium</taxon>
    </lineage>
</organism>
<feature type="region of interest" description="Disordered" evidence="1">
    <location>
        <begin position="1"/>
        <end position="22"/>
    </location>
</feature>
<protein>
    <submittedName>
        <fullName evidence="2">Uncharacterized protein</fullName>
    </submittedName>
</protein>
<name>A0A8T3AIK1_DENNO</name>
<proteinExistence type="predicted"/>
<accession>A0A8T3AIK1</accession>
<evidence type="ECO:0000313" key="2">
    <source>
        <dbReference type="EMBL" id="KAI0495894.1"/>
    </source>
</evidence>